<dbReference type="RefSeq" id="WP_040042943.1">
    <property type="nucleotide sequence ID" value="NZ_JWJG01000028.1"/>
</dbReference>
<keyword evidence="2" id="KW-1185">Reference proteome</keyword>
<evidence type="ECO:0000313" key="2">
    <source>
        <dbReference type="Proteomes" id="UP000031572"/>
    </source>
</evidence>
<proteinExistence type="predicted"/>
<dbReference type="AlphaFoldDB" id="A0A0C1YAF0"/>
<organism evidence="1 2">
    <name type="scientific">Noviherbaspirillum autotrophicum</name>
    <dbReference type="NCBI Taxonomy" id="709839"/>
    <lineage>
        <taxon>Bacteria</taxon>
        <taxon>Pseudomonadati</taxon>
        <taxon>Pseudomonadota</taxon>
        <taxon>Betaproteobacteria</taxon>
        <taxon>Burkholderiales</taxon>
        <taxon>Oxalobacteraceae</taxon>
        <taxon>Noviherbaspirillum</taxon>
    </lineage>
</organism>
<dbReference type="OrthoDB" id="8773450at2"/>
<accession>A0A0C1YAF0</accession>
<dbReference type="Proteomes" id="UP000031572">
    <property type="component" value="Unassembled WGS sequence"/>
</dbReference>
<dbReference type="Pfam" id="PF18143">
    <property type="entry name" value="HAD_SAK_2"/>
    <property type="match status" value="1"/>
</dbReference>
<reference evidence="1 2" key="1">
    <citation type="submission" date="2014-12" db="EMBL/GenBank/DDBJ databases">
        <title>Denitrispirillum autotrophicum gen. nov., sp. nov., Denitrifying, Facultatively Autotrophic Bacteria Isolated from Rice Paddy Soil.</title>
        <authorList>
            <person name="Ishii S."/>
            <person name="Ashida N."/>
            <person name="Ohno H."/>
            <person name="Otsuka S."/>
            <person name="Yokota A."/>
            <person name="Senoo K."/>
        </authorList>
    </citation>
    <scope>NUCLEOTIDE SEQUENCE [LARGE SCALE GENOMIC DNA]</scope>
    <source>
        <strain evidence="1 2">TSA66</strain>
    </source>
</reference>
<evidence type="ECO:0008006" key="3">
    <source>
        <dbReference type="Google" id="ProtNLM"/>
    </source>
</evidence>
<gene>
    <name evidence="1" type="ORF">TSA66_23770</name>
</gene>
<comment type="caution">
    <text evidence="1">The sequence shown here is derived from an EMBL/GenBank/DDBJ whole genome shotgun (WGS) entry which is preliminary data.</text>
</comment>
<dbReference type="STRING" id="709839.TSA66_23770"/>
<protein>
    <recommendedName>
        <fullName evidence="3">FCP1 homology domain-containing protein</fullName>
    </recommendedName>
</protein>
<evidence type="ECO:0000313" key="1">
    <source>
        <dbReference type="EMBL" id="KIF83958.1"/>
    </source>
</evidence>
<dbReference type="EMBL" id="JWJG01000028">
    <property type="protein sequence ID" value="KIF83958.1"/>
    <property type="molecule type" value="Genomic_DNA"/>
</dbReference>
<sequence>MILFLDFDGVLHPFHRPQGALVLVPVFERVMRDYPQVDIVISSSWREGCSLEELRAFFSDDIAARIVDVTPVLPLAGQPALREAEIEAWRSDSGRGAEPWVAIDDCALFFSPGCANLILVDPALGFNAATERALRERLTSHPFPDT</sequence>
<name>A0A0C1YAF0_9BURK</name>